<reference evidence="1" key="1">
    <citation type="submission" date="2023-05" db="EMBL/GenBank/DDBJ databases">
        <authorList>
            <person name="Zhang X."/>
        </authorList>
    </citation>
    <scope>NUCLEOTIDE SEQUENCE</scope>
    <source>
        <strain evidence="1">YF14B1</strain>
    </source>
</reference>
<dbReference type="GO" id="GO:0000731">
    <property type="term" value="P:DNA synthesis involved in DNA repair"/>
    <property type="evidence" value="ECO:0007669"/>
    <property type="project" value="TreeGrafter"/>
</dbReference>
<proteinExistence type="predicted"/>
<dbReference type="AlphaFoldDB" id="A0AAE3UD59"/>
<gene>
    <name evidence="1" type="ORF">QNI16_37365</name>
</gene>
<dbReference type="PANTHER" id="PTHR32182">
    <property type="entry name" value="DNA REPLICATION AND REPAIR PROTEIN RECF"/>
    <property type="match status" value="1"/>
</dbReference>
<dbReference type="Proteomes" id="UP001241110">
    <property type="component" value="Unassembled WGS sequence"/>
</dbReference>
<dbReference type="InterPro" id="IPR027417">
    <property type="entry name" value="P-loop_NTPase"/>
</dbReference>
<sequence length="620" mass="72721">MELIYLWIKGFRNIREQGFNFSSNYKAHYNSDNHQLNIEDICNPLPNFFGENISSVTAVIGKNGGGKSNILDFIKLNLANYYDSGWVGFSPEIESIVIFNNLIFCHNQLQIENKVDLEKKGYQIINFDECLWENLGKFNREIIERYFLSVSYIFYSNIFDTRREDNLPNLLNVSTNYLVDSFIYYTRHVERDYTFDTLGNKVDTIKFIEHPVDIYRNEEIKRQVNFVSSYRLHLPFKMPEEILLHLDLNDMDQKLRIRIDEKRLQNIRKLDFNWVFRDSELKESEKVKILIAWYFVKSLSAQYQDSFESIDESSIYEAIINQNFALFNKISKGLSDKIDLVERFYKVLDDLAKYTDYPTDLETKKNPFIHLTIKISGDTEFLFFDLMQTCNVITNGCYFIDFVWVNLSSGQSAMFTMFARFFDTFNNQRIDLKNITHIKILIDEGDTYYHPAWQKKFLNDTLSFLSTLYKDKTIQIILTSNSPFIASDIPRSNIIFLNTDKDGNCLVSDLNKKQETFGANIHTLLADSFFLDNGLIGDFANKKIQNIIDWLNSKDSSSFTKDSALALIEMVGEPIIRLKLMEMYDQKIYGDDPVKKLDREIAKLQSERQRMINLQSPPKI</sequence>
<name>A0AAE3UD59_9BACT</name>
<accession>A0AAE3UD59</accession>
<dbReference type="GO" id="GO:0006302">
    <property type="term" value="P:double-strand break repair"/>
    <property type="evidence" value="ECO:0007669"/>
    <property type="project" value="TreeGrafter"/>
</dbReference>
<evidence type="ECO:0008006" key="3">
    <source>
        <dbReference type="Google" id="ProtNLM"/>
    </source>
</evidence>
<evidence type="ECO:0000313" key="1">
    <source>
        <dbReference type="EMBL" id="MDJ1486213.1"/>
    </source>
</evidence>
<dbReference type="RefSeq" id="WP_313989639.1">
    <property type="nucleotide sequence ID" value="NZ_JASJOS010000031.1"/>
</dbReference>
<dbReference type="PANTHER" id="PTHR32182:SF22">
    <property type="entry name" value="ATP-DEPENDENT ENDONUCLEASE, OLD FAMILY-RELATED"/>
    <property type="match status" value="1"/>
</dbReference>
<comment type="caution">
    <text evidence="1">The sequence shown here is derived from an EMBL/GenBank/DDBJ whole genome shotgun (WGS) entry which is preliminary data.</text>
</comment>
<dbReference type="EMBL" id="JASJOS010000031">
    <property type="protein sequence ID" value="MDJ1486213.1"/>
    <property type="molecule type" value="Genomic_DNA"/>
</dbReference>
<protein>
    <recommendedName>
        <fullName evidence="3">ATPase AAA-type core domain-containing protein</fullName>
    </recommendedName>
</protein>
<dbReference type="Gene3D" id="3.40.50.300">
    <property type="entry name" value="P-loop containing nucleotide triphosphate hydrolases"/>
    <property type="match status" value="1"/>
</dbReference>
<evidence type="ECO:0000313" key="2">
    <source>
        <dbReference type="Proteomes" id="UP001241110"/>
    </source>
</evidence>
<organism evidence="1 2">
    <name type="scientific">Xanthocytophaga flava</name>
    <dbReference type="NCBI Taxonomy" id="3048013"/>
    <lineage>
        <taxon>Bacteria</taxon>
        <taxon>Pseudomonadati</taxon>
        <taxon>Bacteroidota</taxon>
        <taxon>Cytophagia</taxon>
        <taxon>Cytophagales</taxon>
        <taxon>Rhodocytophagaceae</taxon>
        <taxon>Xanthocytophaga</taxon>
    </lineage>
</organism>
<dbReference type="SUPFAM" id="SSF52540">
    <property type="entry name" value="P-loop containing nucleoside triphosphate hydrolases"/>
    <property type="match status" value="2"/>
</dbReference>